<reference evidence="16" key="1">
    <citation type="submission" date="2024-02" db="EMBL/GenBank/DDBJ databases">
        <authorList>
            <consortium name="ELIXIR-Norway"/>
            <consortium name="Elixir Norway"/>
        </authorList>
    </citation>
    <scope>NUCLEOTIDE SEQUENCE</scope>
</reference>
<feature type="compositionally biased region" description="Polar residues" evidence="13">
    <location>
        <begin position="866"/>
        <end position="889"/>
    </location>
</feature>
<dbReference type="SUPFAM" id="SSF56784">
    <property type="entry name" value="HAD-like"/>
    <property type="match status" value="1"/>
</dbReference>
<feature type="transmembrane region" description="Helical" evidence="12">
    <location>
        <begin position="74"/>
        <end position="90"/>
    </location>
</feature>
<feature type="compositionally biased region" description="Basic residues" evidence="13">
    <location>
        <begin position="856"/>
        <end position="865"/>
    </location>
</feature>
<keyword evidence="5 12" id="KW-0547">Nucleotide-binding</keyword>
<dbReference type="EMBL" id="OZ019897">
    <property type="protein sequence ID" value="CAK9226464.1"/>
    <property type="molecule type" value="Genomic_DNA"/>
</dbReference>
<feature type="transmembrane region" description="Helical" evidence="12">
    <location>
        <begin position="1121"/>
        <end position="1141"/>
    </location>
</feature>
<feature type="transmembrane region" description="Helical" evidence="12">
    <location>
        <begin position="344"/>
        <end position="371"/>
    </location>
</feature>
<comment type="catalytic activity">
    <reaction evidence="11 12">
        <text>ATP + H2O + phospholipidSide 1 = ADP + phosphate + phospholipidSide 2.</text>
        <dbReference type="EC" id="7.6.2.1"/>
    </reaction>
</comment>
<evidence type="ECO:0000256" key="10">
    <source>
        <dbReference type="ARBA" id="ARBA00023136"/>
    </source>
</evidence>
<keyword evidence="4" id="KW-0479">Metal-binding</keyword>
<evidence type="ECO:0000256" key="2">
    <source>
        <dbReference type="ARBA" id="ARBA00008109"/>
    </source>
</evidence>
<feature type="transmembrane region" description="Helical" evidence="12">
    <location>
        <begin position="297"/>
        <end position="318"/>
    </location>
</feature>
<comment type="subcellular location">
    <subcellularLocation>
        <location evidence="1 12">Membrane</location>
        <topology evidence="1 12">Multi-pass membrane protein</topology>
    </subcellularLocation>
</comment>
<sequence>MASAMKWWKERWRGAGGGREGAGSGSNEAESRVIHCNRPDLNSSFWYASNRTSTTKYTWYSFLPMSLFEQYRRAAYWYFTAMAILSLLGFGPYSPISLWLPLLFVLALGILRDFAEDLRRSRGDKEVNSRPILVHTGGGQFEEKQWKHLRVGDIVKVTDGNYFPSDLLLLSSSTTDGVCYVETMNLDGETNLKVRQALESTWDVGGKEESVLENFEAVLEYEGPNPSLYTFVGTLRLEDGQTFPVGPSQLLLRDSSLQNTGSILGAVVYTGHDTKVMQNSLPPPSKRSRVDHTLDKIIWAMFAVLLLVSVLTAVLLAVRTKNAGTDPWYLQPTVRDSYYNPNKAAVAGIISFLNSLILYGYFIPIALYVSLEIVRVIQARFIAADIHMYDPITNKAAKVKSAGLNEELGQVDTIFSDKTGTLTCNQMDFFRVSIAGVAYGIGTTEVERAAKQLGLALGGDPSPRDPKDNLLRFSSDGKAELQGSINMVDDNNNYGPDNNPYRAKGFNFYDPRLLGSNWIHEPSSQNIQFFMQILALCHTAIPDGIPEDPASMHYRAESPDEAALVVAAKQFGFYFYKRTPTMLHVRETVSPNSNPVDQVYQLLNVLEFSSARKRMSVIVRFPDGRLLLLSKGADSVMFQRVDKNKSGFVKETNKHLKDFGEVGLRTLVVAYRQLDEEEYRKWQAKYAEARATVGRERDLRTEELADEIEQGLTVVGGTGVEDKLQDGVPEAIDRFARAGIKIWVLTGDKVETAINIGYACSLLRHGMDNLLVSLEGPEAHALEERATRDNLSRDEIAEEQKAFVGRKLSEALDLVLTHHGNLRESMSSAKAVSFNESLQSALSRSLSRTSTLSRNLSKHSGRHSRTPSAGTQNGFQMMPLTSNHKQTVGSGDLSDRIGDAADYPLRKADQHSHAIEYALVIDGQSLAFILAEEELQERFLRVCINCASVLCCRVSPRQKAQVTRLVRKGLGQNRLCLAIGDGANDVGMIQAADVGVGIAGVEGAQAAMAADYAIAQFRFLERLLLVHGRWCYRRISLMILYFFYKVCMLGFIAFFCNCFAFFSGNPFYNDWYASCYNTVFTALPVCVIGVLDQDVSPAEALRYPELYRSGQRGEMFNKRSIFGWLLNSLYSSAIIFFFPLAVYSGLSAIRPGGQVSSIQDYGAGMFTVLVLVPNLQLYMAIQYFTWIHHLAICASIAIWYLFIIVYGALPPLWATNAYKEFIEVLAPSASYWLLQAVVIVITLLPEFLFRSLKWALYPSDYQIVLECTKLERKQTSKQQHRV</sequence>
<evidence type="ECO:0000256" key="3">
    <source>
        <dbReference type="ARBA" id="ARBA00022692"/>
    </source>
</evidence>
<dbReference type="InterPro" id="IPR032630">
    <property type="entry name" value="P_typ_ATPase_c"/>
</dbReference>
<dbReference type="PANTHER" id="PTHR24092">
    <property type="entry name" value="PROBABLE PHOSPHOLIPID-TRANSPORTING ATPASE"/>
    <property type="match status" value="1"/>
</dbReference>
<feature type="region of interest" description="Disordered" evidence="13">
    <location>
        <begin position="852"/>
        <end position="891"/>
    </location>
</feature>
<keyword evidence="3 12" id="KW-0812">Transmembrane</keyword>
<dbReference type="PRINTS" id="PR00119">
    <property type="entry name" value="CATATPASE"/>
</dbReference>
<dbReference type="SUPFAM" id="SSF81665">
    <property type="entry name" value="Calcium ATPase, transmembrane domain M"/>
    <property type="match status" value="1"/>
</dbReference>
<organism evidence="16 17">
    <name type="scientific">Sphagnum troendelagicum</name>
    <dbReference type="NCBI Taxonomy" id="128251"/>
    <lineage>
        <taxon>Eukaryota</taxon>
        <taxon>Viridiplantae</taxon>
        <taxon>Streptophyta</taxon>
        <taxon>Embryophyta</taxon>
        <taxon>Bryophyta</taxon>
        <taxon>Sphagnophytina</taxon>
        <taxon>Sphagnopsida</taxon>
        <taxon>Sphagnales</taxon>
        <taxon>Sphagnaceae</taxon>
        <taxon>Sphagnum</taxon>
    </lineage>
</organism>
<evidence type="ECO:0000259" key="15">
    <source>
        <dbReference type="Pfam" id="PF16212"/>
    </source>
</evidence>
<dbReference type="InterPro" id="IPR018303">
    <property type="entry name" value="ATPase_P-typ_P_site"/>
</dbReference>
<dbReference type="Pfam" id="PF13246">
    <property type="entry name" value="Cation_ATPase"/>
    <property type="match status" value="1"/>
</dbReference>
<proteinExistence type="inferred from homology"/>
<dbReference type="PROSITE" id="PS00154">
    <property type="entry name" value="ATPASE_E1_E2"/>
    <property type="match status" value="1"/>
</dbReference>
<dbReference type="NCBIfam" id="TIGR01652">
    <property type="entry name" value="ATPase-Plipid"/>
    <property type="match status" value="2"/>
</dbReference>
<keyword evidence="7 12" id="KW-0460">Magnesium</keyword>
<feature type="domain" description="P-type ATPase C-terminal" evidence="15">
    <location>
        <begin position="1007"/>
        <end position="1259"/>
    </location>
</feature>
<evidence type="ECO:0000256" key="1">
    <source>
        <dbReference type="ARBA" id="ARBA00004141"/>
    </source>
</evidence>
<dbReference type="Proteomes" id="UP001497512">
    <property type="component" value="Chromosome 5"/>
</dbReference>
<dbReference type="PANTHER" id="PTHR24092:SF189">
    <property type="entry name" value="PHOSPHOLIPID-TRANSPORTING ATPASE"/>
    <property type="match status" value="1"/>
</dbReference>
<dbReference type="Gene3D" id="3.40.50.1000">
    <property type="entry name" value="HAD superfamily/HAD-like"/>
    <property type="match status" value="2"/>
</dbReference>
<gene>
    <name evidence="16" type="ORF">CSSPTR1EN2_LOCUS18252</name>
</gene>
<keyword evidence="17" id="KW-1185">Reference proteome</keyword>
<feature type="transmembrane region" description="Helical" evidence="12">
    <location>
        <begin position="1042"/>
        <end position="1065"/>
    </location>
</feature>
<dbReference type="InterPro" id="IPR036412">
    <property type="entry name" value="HAD-like_sf"/>
</dbReference>
<evidence type="ECO:0000256" key="9">
    <source>
        <dbReference type="ARBA" id="ARBA00022989"/>
    </source>
</evidence>
<evidence type="ECO:0000256" key="8">
    <source>
        <dbReference type="ARBA" id="ARBA00022967"/>
    </source>
</evidence>
<feature type="transmembrane region" description="Helical" evidence="12">
    <location>
        <begin position="1161"/>
        <end position="1178"/>
    </location>
</feature>
<dbReference type="EC" id="7.6.2.1" evidence="12"/>
<dbReference type="SUPFAM" id="SSF81660">
    <property type="entry name" value="Metal cation-transporting ATPase, ATP-binding domain N"/>
    <property type="match status" value="1"/>
</dbReference>
<feature type="domain" description="P-type ATPase N-terminal" evidence="14">
    <location>
        <begin position="34"/>
        <end position="97"/>
    </location>
</feature>
<keyword evidence="8 12" id="KW-1278">Translocase</keyword>
<dbReference type="InterPro" id="IPR001757">
    <property type="entry name" value="P_typ_ATPase"/>
</dbReference>
<accession>A0ABP0UQY1</accession>
<dbReference type="Gene3D" id="2.70.150.10">
    <property type="entry name" value="Calcium-transporting ATPase, cytoplasmic transduction domain A"/>
    <property type="match status" value="1"/>
</dbReference>
<keyword evidence="9 12" id="KW-1133">Transmembrane helix</keyword>
<evidence type="ECO:0000256" key="5">
    <source>
        <dbReference type="ARBA" id="ARBA00022741"/>
    </source>
</evidence>
<dbReference type="InterPro" id="IPR023298">
    <property type="entry name" value="ATPase_P-typ_TM_dom_sf"/>
</dbReference>
<feature type="transmembrane region" description="Helical" evidence="12">
    <location>
        <begin position="1190"/>
        <end position="1209"/>
    </location>
</feature>
<dbReference type="InterPro" id="IPR032631">
    <property type="entry name" value="P-type_ATPase_N"/>
</dbReference>
<evidence type="ECO:0000256" key="13">
    <source>
        <dbReference type="SAM" id="MobiDB-lite"/>
    </source>
</evidence>
<evidence type="ECO:0000256" key="7">
    <source>
        <dbReference type="ARBA" id="ARBA00022842"/>
    </source>
</evidence>
<dbReference type="SUPFAM" id="SSF81653">
    <property type="entry name" value="Calcium ATPase, transduction domain A"/>
    <property type="match status" value="1"/>
</dbReference>
<keyword evidence="10 12" id="KW-0472">Membrane</keyword>
<evidence type="ECO:0000313" key="16">
    <source>
        <dbReference type="EMBL" id="CAK9226464.1"/>
    </source>
</evidence>
<evidence type="ECO:0000256" key="6">
    <source>
        <dbReference type="ARBA" id="ARBA00022840"/>
    </source>
</evidence>
<keyword evidence="6 12" id="KW-0067">ATP-binding</keyword>
<dbReference type="Pfam" id="PF16212">
    <property type="entry name" value="PhoLip_ATPase_C"/>
    <property type="match status" value="1"/>
</dbReference>
<evidence type="ECO:0000256" key="11">
    <source>
        <dbReference type="ARBA" id="ARBA00034036"/>
    </source>
</evidence>
<dbReference type="InterPro" id="IPR006539">
    <property type="entry name" value="P-type_ATPase_IV"/>
</dbReference>
<evidence type="ECO:0000259" key="14">
    <source>
        <dbReference type="Pfam" id="PF16209"/>
    </source>
</evidence>
<dbReference type="Gene3D" id="3.40.1110.10">
    <property type="entry name" value="Calcium-transporting ATPase, cytoplasmic domain N"/>
    <property type="match status" value="1"/>
</dbReference>
<evidence type="ECO:0000256" key="4">
    <source>
        <dbReference type="ARBA" id="ARBA00022723"/>
    </source>
</evidence>
<dbReference type="InterPro" id="IPR023299">
    <property type="entry name" value="ATPase_P-typ_cyto_dom_N"/>
</dbReference>
<feature type="transmembrane region" description="Helical" evidence="12">
    <location>
        <begin position="1229"/>
        <end position="1249"/>
    </location>
</feature>
<comment type="similarity">
    <text evidence="2 12">Belongs to the cation transport ATPase (P-type) (TC 3.A.3) family. Type IV subfamily.</text>
</comment>
<dbReference type="InterPro" id="IPR008250">
    <property type="entry name" value="ATPase_P-typ_transduc_dom_A_sf"/>
</dbReference>
<name>A0ABP0UQY1_9BRYO</name>
<dbReference type="Pfam" id="PF16209">
    <property type="entry name" value="PhoLip_ATPase_N"/>
    <property type="match status" value="1"/>
</dbReference>
<evidence type="ECO:0000313" key="17">
    <source>
        <dbReference type="Proteomes" id="UP001497512"/>
    </source>
</evidence>
<dbReference type="InterPro" id="IPR023214">
    <property type="entry name" value="HAD_sf"/>
</dbReference>
<protein>
    <recommendedName>
        <fullName evidence="12">Phospholipid-transporting ATPase</fullName>
        <ecNumber evidence="12">7.6.2.1</ecNumber>
    </recommendedName>
</protein>
<evidence type="ECO:0000256" key="12">
    <source>
        <dbReference type="RuleBase" id="RU362033"/>
    </source>
</evidence>
<dbReference type="NCBIfam" id="TIGR01494">
    <property type="entry name" value="ATPase_P-type"/>
    <property type="match status" value="1"/>
</dbReference>